<comment type="caution">
    <text evidence="2">The sequence shown here is derived from an EMBL/GenBank/DDBJ whole genome shotgun (WGS) entry which is preliminary data.</text>
</comment>
<dbReference type="Proteomes" id="UP001062027">
    <property type="component" value="Unassembled WGS sequence"/>
</dbReference>
<evidence type="ECO:0000313" key="2">
    <source>
        <dbReference type="EMBL" id="MCU6679996.1"/>
    </source>
</evidence>
<keyword evidence="3" id="KW-1185">Reference proteome</keyword>
<accession>A0ABT2RGH2</accession>
<feature type="chain" id="PRO_5045602968" evidence="1">
    <location>
        <begin position="19"/>
        <end position="88"/>
    </location>
</feature>
<gene>
    <name evidence="2" type="ORF">M8318_20325</name>
</gene>
<sequence length="88" mass="9796">MIKMIGLGLFLASITAFAADDNAVKEDAEKARHEIVLSGYQCDQVNSIKTETSWFSSERTSNVTCDKAYHFVIRYVGDVRVSVDVDSM</sequence>
<organism evidence="2 3">
    <name type="scientific">Leclercia tamurae</name>
    <dbReference type="NCBI Taxonomy" id="2926467"/>
    <lineage>
        <taxon>Bacteria</taxon>
        <taxon>Pseudomonadati</taxon>
        <taxon>Pseudomonadota</taxon>
        <taxon>Gammaproteobacteria</taxon>
        <taxon>Enterobacterales</taxon>
        <taxon>Enterobacteriaceae</taxon>
        <taxon>Leclercia</taxon>
    </lineage>
</organism>
<feature type="signal peptide" evidence="1">
    <location>
        <begin position="1"/>
        <end position="18"/>
    </location>
</feature>
<protein>
    <submittedName>
        <fullName evidence="2">Uncharacterized protein</fullName>
    </submittedName>
</protein>
<proteinExistence type="predicted"/>
<dbReference type="RefSeq" id="WP_262664257.1">
    <property type="nucleotide sequence ID" value="NZ_JAMHKS010000078.1"/>
</dbReference>
<name>A0ABT2RGH2_9ENTR</name>
<evidence type="ECO:0000313" key="3">
    <source>
        <dbReference type="Proteomes" id="UP001062027"/>
    </source>
</evidence>
<dbReference type="EMBL" id="JAMHKS010000078">
    <property type="protein sequence ID" value="MCU6679996.1"/>
    <property type="molecule type" value="Genomic_DNA"/>
</dbReference>
<keyword evidence="1" id="KW-0732">Signal</keyword>
<reference evidence="2" key="1">
    <citation type="submission" date="2022-05" db="EMBL/GenBank/DDBJ databases">
        <title>Description of a novel species of Leclercia; Leclercia tamurae and the Proposal for a Novel Genus Silvania gen. nov. Containing Two Novel Species Silvania hatchlandensis sp. nov. and Silvania confinis sp. nov. Isolated from the Rhizosphere of Oak.</title>
        <authorList>
            <person name="Maddock D.W."/>
            <person name="Brady C.L."/>
            <person name="Denman S."/>
            <person name="Arnold D."/>
        </authorList>
    </citation>
    <scope>NUCLEOTIDE SEQUENCE</scope>
    <source>
        <strain evidence="2">H6S3</strain>
    </source>
</reference>
<evidence type="ECO:0000256" key="1">
    <source>
        <dbReference type="SAM" id="SignalP"/>
    </source>
</evidence>